<dbReference type="HOGENOM" id="CLU_974470_0_0_1"/>
<name>A0A0E0BJR0_9ORYZ</name>
<feature type="compositionally biased region" description="Basic residues" evidence="1">
    <location>
        <begin position="127"/>
        <end position="140"/>
    </location>
</feature>
<feature type="region of interest" description="Disordered" evidence="1">
    <location>
        <begin position="124"/>
        <end position="153"/>
    </location>
</feature>
<organism evidence="2">
    <name type="scientific">Oryza glumipatula</name>
    <dbReference type="NCBI Taxonomy" id="40148"/>
    <lineage>
        <taxon>Eukaryota</taxon>
        <taxon>Viridiplantae</taxon>
        <taxon>Streptophyta</taxon>
        <taxon>Embryophyta</taxon>
        <taxon>Tracheophyta</taxon>
        <taxon>Spermatophyta</taxon>
        <taxon>Magnoliopsida</taxon>
        <taxon>Liliopsida</taxon>
        <taxon>Poales</taxon>
        <taxon>Poaceae</taxon>
        <taxon>BOP clade</taxon>
        <taxon>Oryzoideae</taxon>
        <taxon>Oryzeae</taxon>
        <taxon>Oryzinae</taxon>
        <taxon>Oryza</taxon>
    </lineage>
</organism>
<protein>
    <submittedName>
        <fullName evidence="2">Uncharacterized protein</fullName>
    </submittedName>
</protein>
<proteinExistence type="predicted"/>
<dbReference type="Proteomes" id="UP000026961">
    <property type="component" value="Chromosome 11"/>
</dbReference>
<accession>A0A0E0BJR0</accession>
<reference evidence="2" key="2">
    <citation type="submission" date="2018-05" db="EMBL/GenBank/DDBJ databases">
        <title>OgluRS3 (Oryza glumaepatula Reference Sequence Version 3).</title>
        <authorList>
            <person name="Zhang J."/>
            <person name="Kudrna D."/>
            <person name="Lee S."/>
            <person name="Talag J."/>
            <person name="Welchert J."/>
            <person name="Wing R.A."/>
        </authorList>
    </citation>
    <scope>NUCLEOTIDE SEQUENCE [LARGE SCALE GENOMIC DNA]</scope>
</reference>
<dbReference type="AlphaFoldDB" id="A0A0E0BJR0"/>
<sequence length="286" mass="30638">MALDRATTTLWSKPPIFLTGHTTGKVNVTRALEGPSGGRGEREGGRCLRDGAVMTRPRGGCAGRQRWRAIRGGKGAEGDVEEQDPSSLSPVVGTAGPSEAERLRRGAASLLSLSPLVRPARPLEAGRKRKAAARGEKHRRMTDMSKPRKVTENGGSIDLVTMKSNVSKQGFMAFAAGCSSMTAVAVALSKRLSTTDMLPLRCHFASPTRCGFVFNGGSYTMLGGSGGGMRLELRRSPCHVNFRWKEDRVNITTRAISGSAWNQANAEAGLWAARDNRLSRTVITDG</sequence>
<dbReference type="Gramene" id="OGLUM11G15110.1">
    <property type="protein sequence ID" value="OGLUM11G15110.1"/>
    <property type="gene ID" value="OGLUM11G15110"/>
</dbReference>
<evidence type="ECO:0000313" key="2">
    <source>
        <dbReference type="EnsemblPlants" id="OGLUM11G15110.1"/>
    </source>
</evidence>
<keyword evidence="3" id="KW-1185">Reference proteome</keyword>
<evidence type="ECO:0000313" key="3">
    <source>
        <dbReference type="Proteomes" id="UP000026961"/>
    </source>
</evidence>
<evidence type="ECO:0000256" key="1">
    <source>
        <dbReference type="SAM" id="MobiDB-lite"/>
    </source>
</evidence>
<feature type="compositionally biased region" description="Basic and acidic residues" evidence="1">
    <location>
        <begin position="141"/>
        <end position="151"/>
    </location>
</feature>
<dbReference type="EnsemblPlants" id="OGLUM11G15110.1">
    <property type="protein sequence ID" value="OGLUM11G15110.1"/>
    <property type="gene ID" value="OGLUM11G15110"/>
</dbReference>
<reference evidence="2" key="1">
    <citation type="submission" date="2015-04" db="UniProtKB">
        <authorList>
            <consortium name="EnsemblPlants"/>
        </authorList>
    </citation>
    <scope>IDENTIFICATION</scope>
</reference>
<feature type="region of interest" description="Disordered" evidence="1">
    <location>
        <begin position="73"/>
        <end position="100"/>
    </location>
</feature>